<keyword evidence="2" id="KW-0479">Metal-binding</keyword>
<dbReference type="PANTHER" id="PTHR12999">
    <property type="entry name" value="ZINC FINGER RAN-BINDING DOMAIN-CONTAINING PROTEIN 2 ZRANB2-RELATED"/>
    <property type="match status" value="1"/>
</dbReference>
<evidence type="ECO:0000256" key="4">
    <source>
        <dbReference type="ARBA" id="ARBA00022771"/>
    </source>
</evidence>
<dbReference type="eggNOG" id="KOG1995">
    <property type="taxonomic scope" value="Eukaryota"/>
</dbReference>
<evidence type="ECO:0000313" key="13">
    <source>
        <dbReference type="EMBL" id="EMS56950.1"/>
    </source>
</evidence>
<dbReference type="SMART" id="SM00547">
    <property type="entry name" value="ZnF_RBZ"/>
    <property type="match status" value="2"/>
</dbReference>
<dbReference type="PROSITE" id="PS50102">
    <property type="entry name" value="RRM"/>
    <property type="match status" value="1"/>
</dbReference>
<evidence type="ECO:0000256" key="1">
    <source>
        <dbReference type="ARBA" id="ARBA00004123"/>
    </source>
</evidence>
<dbReference type="GO" id="GO:0005634">
    <property type="term" value="C:nucleus"/>
    <property type="evidence" value="ECO:0007669"/>
    <property type="project" value="UniProtKB-SubCell"/>
</dbReference>
<dbReference type="Gene3D" id="3.30.70.330">
    <property type="match status" value="1"/>
</dbReference>
<dbReference type="InterPro" id="IPR000504">
    <property type="entry name" value="RRM_dom"/>
</dbReference>
<dbReference type="PROSITE" id="PS50199">
    <property type="entry name" value="ZF_RANBP2_2"/>
    <property type="match status" value="2"/>
</dbReference>
<evidence type="ECO:0000256" key="7">
    <source>
        <dbReference type="ARBA" id="ARBA00023242"/>
    </source>
</evidence>
<feature type="region of interest" description="Disordered" evidence="12">
    <location>
        <begin position="218"/>
        <end position="242"/>
    </location>
</feature>
<dbReference type="Pfam" id="PF00641">
    <property type="entry name" value="Zn_ribbon_RanBP"/>
    <property type="match status" value="2"/>
</dbReference>
<dbReference type="GO" id="GO:0003723">
    <property type="term" value="F:RNA binding"/>
    <property type="evidence" value="ECO:0007669"/>
    <property type="project" value="UniProtKB-UniRule"/>
</dbReference>
<accession>M7ZX36</accession>
<sequence length="492" mass="53874">MAAAAESAPSDALSVHPTQKPSISACPALSLIASAHPARNVIPKHAESAEIRPNLAPPRLLTHAAAAVFASAEHEAHGLPRILSMAGYMSRGPPNGSIYVCNLPPGTDETMLAEYFGTIGLLKVWVLPDLSFPLVISQQKDKRTGHPKIWIYRDKVTNEPKGDATVTFEDPHAASAAVEWFNNKDFHGSIIQVHIAESKNKDTVDNFTNVSVDAEIVGQDELDNGSGRGRGRGDGPAKAWQQDGDWMCPNTSCGNVNFAFRGVCNRCGASRPAGVSGSGGGGGGRGRGRGSDDARGSRAAAAVGGPPGLFGPNDWPCTMCGNVNWAKRTKCNVCNTSRPGHNEGGVRGGRGGGFKELDEEELEEVRRRRKEAEEDDGEMYDEFGNLKKKFRAKSHQTESTPALPGSGRAGWEVEHRGSTEREGRERSRDRGRDDYDERESRNRDRGSHGRERRRSRSRSRDREKERGRDRGRDRGSERSWERGTERERDRYR</sequence>
<reference evidence="13" key="1">
    <citation type="journal article" date="2013" name="Nature">
        <title>Draft genome of the wheat A-genome progenitor Triticum urartu.</title>
        <authorList>
            <person name="Ling H.Q."/>
            <person name="Zhao S."/>
            <person name="Liu D."/>
            <person name="Wang J."/>
            <person name="Sun H."/>
            <person name="Zhang C."/>
            <person name="Fan H."/>
            <person name="Li D."/>
            <person name="Dong L."/>
            <person name="Tao Y."/>
            <person name="Gao C."/>
            <person name="Wu H."/>
            <person name="Li Y."/>
            <person name="Cui Y."/>
            <person name="Guo X."/>
            <person name="Zheng S."/>
            <person name="Wang B."/>
            <person name="Yu K."/>
            <person name="Liang Q."/>
            <person name="Yang W."/>
            <person name="Lou X."/>
            <person name="Chen J."/>
            <person name="Feng M."/>
            <person name="Jian J."/>
            <person name="Zhang X."/>
            <person name="Luo G."/>
            <person name="Jiang Y."/>
            <person name="Liu J."/>
            <person name="Wang Z."/>
            <person name="Sha Y."/>
            <person name="Zhang B."/>
            <person name="Wu H."/>
            <person name="Tang D."/>
            <person name="Shen Q."/>
            <person name="Xue P."/>
            <person name="Zou S."/>
            <person name="Wang X."/>
            <person name="Liu X."/>
            <person name="Wang F."/>
            <person name="Yang Y."/>
            <person name="An X."/>
            <person name="Dong Z."/>
            <person name="Zhang K."/>
            <person name="Zhang X."/>
            <person name="Luo M.C."/>
            <person name="Dvorak J."/>
            <person name="Tong Y."/>
            <person name="Wang J."/>
            <person name="Yang H."/>
            <person name="Li Z."/>
            <person name="Wang D."/>
            <person name="Zhang A."/>
            <person name="Wang J."/>
        </authorList>
    </citation>
    <scope>NUCLEOTIDE SEQUENCE</scope>
</reference>
<dbReference type="SUPFAM" id="SSF90209">
    <property type="entry name" value="Ran binding protein zinc finger-like"/>
    <property type="match status" value="2"/>
</dbReference>
<comment type="similarity">
    <text evidence="9">Belongs to the TAF15 family.</text>
</comment>
<feature type="compositionally biased region" description="Gly residues" evidence="12">
    <location>
        <begin position="342"/>
        <end position="354"/>
    </location>
</feature>
<dbReference type="AlphaFoldDB" id="M7ZX36"/>
<proteinExistence type="inferred from homology"/>
<evidence type="ECO:0000256" key="2">
    <source>
        <dbReference type="ARBA" id="ARBA00022723"/>
    </source>
</evidence>
<dbReference type="InterPro" id="IPR036443">
    <property type="entry name" value="Znf_RanBP2_sf"/>
</dbReference>
<feature type="compositionally biased region" description="Basic and acidic residues" evidence="12">
    <location>
        <begin position="458"/>
        <end position="492"/>
    </location>
</feature>
<dbReference type="Gene3D" id="4.10.1060.10">
    <property type="entry name" value="Zinc finger, RanBP2-type"/>
    <property type="match status" value="2"/>
</dbReference>
<dbReference type="OMA" id="WICPDID"/>
<feature type="compositionally biased region" description="Basic and acidic residues" evidence="12">
    <location>
        <begin position="411"/>
        <end position="449"/>
    </location>
</feature>
<keyword evidence="6 10" id="KW-0694">RNA-binding</keyword>
<evidence type="ECO:0000256" key="9">
    <source>
        <dbReference type="ARBA" id="ARBA00061442"/>
    </source>
</evidence>
<name>M7ZX36_TRIUA</name>
<comment type="subcellular location">
    <subcellularLocation>
        <location evidence="1">Nucleus</location>
    </subcellularLocation>
</comment>
<evidence type="ECO:0000256" key="10">
    <source>
        <dbReference type="PROSITE-ProRule" id="PRU00176"/>
    </source>
</evidence>
<keyword evidence="4 11" id="KW-0863">Zinc-finger</keyword>
<evidence type="ECO:0000256" key="12">
    <source>
        <dbReference type="SAM" id="MobiDB-lite"/>
    </source>
</evidence>
<evidence type="ECO:0000256" key="3">
    <source>
        <dbReference type="ARBA" id="ARBA00022737"/>
    </source>
</evidence>
<keyword evidence="5" id="KW-0862">Zinc</keyword>
<evidence type="ECO:0000256" key="5">
    <source>
        <dbReference type="ARBA" id="ARBA00022833"/>
    </source>
</evidence>
<dbReference type="FunFam" id="4.10.1060.10:FF:000008">
    <property type="entry name" value="TATA-binding protein-associated factor 2N isoform X1"/>
    <property type="match status" value="1"/>
</dbReference>
<comment type="function">
    <text evidence="8">TAFs are components of the transcription factor IID (TFIID) complex that is essential for mediating regulation of RNA polymerase transcription.</text>
</comment>
<dbReference type="PROSITE" id="PS01358">
    <property type="entry name" value="ZF_RANBP2_1"/>
    <property type="match status" value="2"/>
</dbReference>
<dbReference type="STRING" id="4572.M7ZX36"/>
<dbReference type="InterPro" id="IPR012677">
    <property type="entry name" value="Nucleotide-bd_a/b_plait_sf"/>
</dbReference>
<evidence type="ECO:0000256" key="6">
    <source>
        <dbReference type="ARBA" id="ARBA00022884"/>
    </source>
</evidence>
<evidence type="ECO:0000256" key="8">
    <source>
        <dbReference type="ARBA" id="ARBA00058775"/>
    </source>
</evidence>
<organism evidence="13">
    <name type="scientific">Triticum urartu</name>
    <name type="common">Red wild einkorn</name>
    <name type="synonym">Crithodium urartu</name>
    <dbReference type="NCBI Taxonomy" id="4572"/>
    <lineage>
        <taxon>Eukaryota</taxon>
        <taxon>Viridiplantae</taxon>
        <taxon>Streptophyta</taxon>
        <taxon>Embryophyta</taxon>
        <taxon>Tracheophyta</taxon>
        <taxon>Spermatophyta</taxon>
        <taxon>Magnoliopsida</taxon>
        <taxon>Liliopsida</taxon>
        <taxon>Poales</taxon>
        <taxon>Poaceae</taxon>
        <taxon>BOP clade</taxon>
        <taxon>Pooideae</taxon>
        <taxon>Triticodae</taxon>
        <taxon>Triticeae</taxon>
        <taxon>Triticinae</taxon>
        <taxon>Triticum</taxon>
    </lineage>
</organism>
<feature type="compositionally biased region" description="Gly residues" evidence="12">
    <location>
        <begin position="276"/>
        <end position="285"/>
    </location>
</feature>
<dbReference type="SUPFAM" id="SSF54928">
    <property type="entry name" value="RNA-binding domain, RBD"/>
    <property type="match status" value="1"/>
</dbReference>
<dbReference type="EMBL" id="KD152279">
    <property type="protein sequence ID" value="EMS56950.1"/>
    <property type="molecule type" value="Genomic_DNA"/>
</dbReference>
<keyword evidence="3" id="KW-0677">Repeat</keyword>
<dbReference type="InterPro" id="IPR001876">
    <property type="entry name" value="Znf_RanBP2"/>
</dbReference>
<dbReference type="InterPro" id="IPR035979">
    <property type="entry name" value="RBD_domain_sf"/>
</dbReference>
<dbReference type="GO" id="GO:0008270">
    <property type="term" value="F:zinc ion binding"/>
    <property type="evidence" value="ECO:0007669"/>
    <property type="project" value="UniProtKB-KW"/>
</dbReference>
<keyword evidence="7" id="KW-0539">Nucleus</keyword>
<dbReference type="SMART" id="SM00360">
    <property type="entry name" value="RRM"/>
    <property type="match status" value="1"/>
</dbReference>
<dbReference type="CDD" id="cd12534">
    <property type="entry name" value="RRM_SARFH"/>
    <property type="match status" value="1"/>
</dbReference>
<protein>
    <submittedName>
        <fullName evidence="13">TATA-binding protein-associated factor 2N</fullName>
    </submittedName>
</protein>
<dbReference type="FunFam" id="4.10.1060.10:FF:000004">
    <property type="entry name" value="Zinc finger Ran-binding domain-containing protein 2"/>
    <property type="match status" value="1"/>
</dbReference>
<feature type="region of interest" description="Disordered" evidence="12">
    <location>
        <begin position="271"/>
        <end position="306"/>
    </location>
</feature>
<gene>
    <name evidence="13" type="ORF">TRIUR3_33163</name>
</gene>
<feature type="region of interest" description="Disordered" evidence="12">
    <location>
        <begin position="338"/>
        <end position="492"/>
    </location>
</feature>
<evidence type="ECO:0000256" key="11">
    <source>
        <dbReference type="PROSITE-ProRule" id="PRU00322"/>
    </source>
</evidence>
<dbReference type="PANTHER" id="PTHR12999:SF17">
    <property type="entry name" value="ZINC FINGER RAN-BINDING DOMAIN-CONTAINING PROTEIN 2"/>
    <property type="match status" value="1"/>
</dbReference>